<keyword evidence="11 17" id="KW-0133">Cell shape</keyword>
<dbReference type="PANTHER" id="PTHR43692">
    <property type="entry name" value="UDP-N-ACETYLMURAMOYLALANINE--D-GLUTAMATE LIGASE"/>
    <property type="match status" value="1"/>
</dbReference>
<dbReference type="Proteomes" id="UP001197875">
    <property type="component" value="Unassembled WGS sequence"/>
</dbReference>
<evidence type="ECO:0000256" key="9">
    <source>
        <dbReference type="ARBA" id="ARBA00022741"/>
    </source>
</evidence>
<protein>
    <recommendedName>
        <fullName evidence="6 17">UDP-N-acetylmuramoylalanine--D-glutamate ligase</fullName>
        <ecNumber evidence="5 17">6.3.2.9</ecNumber>
    </recommendedName>
    <alternativeName>
        <fullName evidence="15 17">D-glutamic acid-adding enzyme</fullName>
    </alternativeName>
    <alternativeName>
        <fullName evidence="14 17">UDP-N-acetylmuramoyl-L-alanyl-D-glutamate synthetase</fullName>
    </alternativeName>
</protein>
<evidence type="ECO:0000259" key="19">
    <source>
        <dbReference type="Pfam" id="PF02875"/>
    </source>
</evidence>
<dbReference type="Gene3D" id="3.40.50.720">
    <property type="entry name" value="NAD(P)-binding Rossmann-like Domain"/>
    <property type="match status" value="1"/>
</dbReference>
<gene>
    <name evidence="17 21" type="primary">murD</name>
    <name evidence="21" type="ORF">LKD71_04405</name>
</gene>
<evidence type="ECO:0000256" key="10">
    <source>
        <dbReference type="ARBA" id="ARBA00022840"/>
    </source>
</evidence>
<dbReference type="GO" id="GO:0051301">
    <property type="term" value="P:cell division"/>
    <property type="evidence" value="ECO:0007669"/>
    <property type="project" value="UniProtKB-KW"/>
</dbReference>
<evidence type="ECO:0000256" key="6">
    <source>
        <dbReference type="ARBA" id="ARBA00015655"/>
    </source>
</evidence>
<evidence type="ECO:0000256" key="7">
    <source>
        <dbReference type="ARBA" id="ARBA00022490"/>
    </source>
</evidence>
<keyword evidence="22" id="KW-1185">Reference proteome</keyword>
<evidence type="ECO:0000256" key="18">
    <source>
        <dbReference type="RuleBase" id="RU003664"/>
    </source>
</evidence>
<comment type="catalytic activity">
    <reaction evidence="16 17 18">
        <text>UDP-N-acetyl-alpha-D-muramoyl-L-alanine + D-glutamate + ATP = UDP-N-acetyl-alpha-D-muramoyl-L-alanyl-D-glutamate + ADP + phosphate + H(+)</text>
        <dbReference type="Rhea" id="RHEA:16429"/>
        <dbReference type="ChEBI" id="CHEBI:15378"/>
        <dbReference type="ChEBI" id="CHEBI:29986"/>
        <dbReference type="ChEBI" id="CHEBI:30616"/>
        <dbReference type="ChEBI" id="CHEBI:43474"/>
        <dbReference type="ChEBI" id="CHEBI:83898"/>
        <dbReference type="ChEBI" id="CHEBI:83900"/>
        <dbReference type="ChEBI" id="CHEBI:456216"/>
        <dbReference type="EC" id="6.3.2.9"/>
    </reaction>
</comment>
<evidence type="ECO:0000256" key="5">
    <source>
        <dbReference type="ARBA" id="ARBA00012212"/>
    </source>
</evidence>
<comment type="function">
    <text evidence="1 17 18">Cell wall formation. Catalyzes the addition of glutamate to the nucleotide precursor UDP-N-acetylmuramoyl-L-alanine (UMA).</text>
</comment>
<comment type="caution">
    <text evidence="21">The sequence shown here is derived from an EMBL/GenBank/DDBJ whole genome shotgun (WGS) entry which is preliminary data.</text>
</comment>
<keyword evidence="7 17" id="KW-0963">Cytoplasm</keyword>
<dbReference type="GO" id="GO:0071555">
    <property type="term" value="P:cell wall organization"/>
    <property type="evidence" value="ECO:0007669"/>
    <property type="project" value="UniProtKB-KW"/>
</dbReference>
<name>A0AAE3DRJ2_9FIRM</name>
<dbReference type="RefSeq" id="WP_227614516.1">
    <property type="nucleotide sequence ID" value="NZ_JAJEPR010000005.1"/>
</dbReference>
<organism evidence="21 22">
    <name type="scientific">Fusicatenibacter faecihominis</name>
    <dbReference type="NCBI Taxonomy" id="2881276"/>
    <lineage>
        <taxon>Bacteria</taxon>
        <taxon>Bacillati</taxon>
        <taxon>Bacillota</taxon>
        <taxon>Clostridia</taxon>
        <taxon>Lachnospirales</taxon>
        <taxon>Lachnospiraceae</taxon>
        <taxon>Fusicatenibacter</taxon>
    </lineage>
</organism>
<dbReference type="Pfam" id="PF21799">
    <property type="entry name" value="MurD-like_N"/>
    <property type="match status" value="1"/>
</dbReference>
<evidence type="ECO:0000256" key="1">
    <source>
        <dbReference type="ARBA" id="ARBA00002734"/>
    </source>
</evidence>
<dbReference type="InterPro" id="IPR036565">
    <property type="entry name" value="Mur-like_cat_sf"/>
</dbReference>
<keyword evidence="12 17" id="KW-0573">Peptidoglycan synthesis</keyword>
<dbReference type="InterPro" id="IPR005762">
    <property type="entry name" value="MurD"/>
</dbReference>
<dbReference type="AlphaFoldDB" id="A0AAE3DRJ2"/>
<dbReference type="Pfam" id="PF02875">
    <property type="entry name" value="Mur_ligase_C"/>
    <property type="match status" value="1"/>
</dbReference>
<keyword evidence="17 18" id="KW-0131">Cell cycle</keyword>
<keyword evidence="10 17" id="KW-0067">ATP-binding</keyword>
<evidence type="ECO:0000256" key="2">
    <source>
        <dbReference type="ARBA" id="ARBA00004496"/>
    </source>
</evidence>
<dbReference type="InterPro" id="IPR004101">
    <property type="entry name" value="Mur_ligase_C"/>
</dbReference>
<evidence type="ECO:0000256" key="17">
    <source>
        <dbReference type="HAMAP-Rule" id="MF_00639"/>
    </source>
</evidence>
<dbReference type="EMBL" id="JAJEPR010000005">
    <property type="protein sequence ID" value="MCC2189070.1"/>
    <property type="molecule type" value="Genomic_DNA"/>
</dbReference>
<dbReference type="Pfam" id="PF08245">
    <property type="entry name" value="Mur_ligase_M"/>
    <property type="match status" value="1"/>
</dbReference>
<evidence type="ECO:0000256" key="16">
    <source>
        <dbReference type="ARBA" id="ARBA00047632"/>
    </source>
</evidence>
<keyword evidence="17 18" id="KW-0132">Cell division</keyword>
<reference evidence="21 22" key="1">
    <citation type="submission" date="2021-10" db="EMBL/GenBank/DDBJ databases">
        <title>Anaerobic single-cell dispensing facilitates the cultivation of human gut bacteria.</title>
        <authorList>
            <person name="Afrizal A."/>
        </authorList>
    </citation>
    <scope>NUCLEOTIDE SEQUENCE [LARGE SCALE GENOMIC DNA]</scope>
    <source>
        <strain evidence="21 22">CLA-AA-H277</strain>
    </source>
</reference>
<evidence type="ECO:0000256" key="15">
    <source>
        <dbReference type="ARBA" id="ARBA00032324"/>
    </source>
</evidence>
<dbReference type="GO" id="GO:0008360">
    <property type="term" value="P:regulation of cell shape"/>
    <property type="evidence" value="ECO:0007669"/>
    <property type="project" value="UniProtKB-KW"/>
</dbReference>
<feature type="binding site" evidence="17">
    <location>
        <begin position="116"/>
        <end position="122"/>
    </location>
    <ligand>
        <name>ATP</name>
        <dbReference type="ChEBI" id="CHEBI:30616"/>
    </ligand>
</feature>
<dbReference type="SUPFAM" id="SSF53623">
    <property type="entry name" value="MurD-like peptide ligases, catalytic domain"/>
    <property type="match status" value="1"/>
</dbReference>
<proteinExistence type="inferred from homology"/>
<sequence length="451" mass="49909">MDLKEKRVLVFGTGKSGIGAAELLEDMGSIPVLYDGNEKTDPAEVKSRLKEGTKAEVFIGNLPEKEIDKLSLVVLSPGVPTDLPLVLHFKEKGLKIWGEVELAYAFGKGDVLAITGTNGKTTTTSLLGAIMEHARNSVFVVGNIGNPYTEAVEQMNEDSVTVAEISSFQLETIEHFHPKVSAILNITPDHLNRHHTMEEYIRVKELITANQTAEDTCVLNYEDEVLRKFGETLKTKVIFFSSARKLDQGMYYENGAIFYNDGKETIKICDTDELNLLGLHNFENVMAAVAMALAYGVSLEEIRYALVRFHAVEHRIEYVTEKNGVAYYNDSKGTNPDAAIKGIQAMNRPTWLIGGGYDKGSSYEEWINAFDGKVKGLVLLGATREKIAETAKKCGFEPVYFVDSLKEAVEFCASHAVSGEAVLLSPACASWDMFPSYEVRGKEFKEFVNQL</sequence>
<dbReference type="SUPFAM" id="SSF51984">
    <property type="entry name" value="MurCD N-terminal domain"/>
    <property type="match status" value="1"/>
</dbReference>
<evidence type="ECO:0000256" key="8">
    <source>
        <dbReference type="ARBA" id="ARBA00022598"/>
    </source>
</evidence>
<dbReference type="InterPro" id="IPR036615">
    <property type="entry name" value="Mur_ligase_C_dom_sf"/>
</dbReference>
<dbReference type="PANTHER" id="PTHR43692:SF1">
    <property type="entry name" value="UDP-N-ACETYLMURAMOYLALANINE--D-GLUTAMATE LIGASE"/>
    <property type="match status" value="1"/>
</dbReference>
<evidence type="ECO:0000256" key="3">
    <source>
        <dbReference type="ARBA" id="ARBA00004752"/>
    </source>
</evidence>
<feature type="domain" description="Mur ligase C-terminal" evidence="19">
    <location>
        <begin position="314"/>
        <end position="428"/>
    </location>
</feature>
<dbReference type="SUPFAM" id="SSF53244">
    <property type="entry name" value="MurD-like peptide ligases, peptide-binding domain"/>
    <property type="match status" value="1"/>
</dbReference>
<feature type="domain" description="Mur ligase central" evidence="20">
    <location>
        <begin position="114"/>
        <end position="292"/>
    </location>
</feature>
<dbReference type="NCBIfam" id="TIGR01087">
    <property type="entry name" value="murD"/>
    <property type="match status" value="1"/>
</dbReference>
<evidence type="ECO:0000313" key="21">
    <source>
        <dbReference type="EMBL" id="MCC2189070.1"/>
    </source>
</evidence>
<dbReference type="GO" id="GO:0009252">
    <property type="term" value="P:peptidoglycan biosynthetic process"/>
    <property type="evidence" value="ECO:0007669"/>
    <property type="project" value="UniProtKB-UniRule"/>
</dbReference>
<keyword evidence="13 17" id="KW-0961">Cell wall biogenesis/degradation</keyword>
<dbReference type="Gene3D" id="3.40.1190.10">
    <property type="entry name" value="Mur-like, catalytic domain"/>
    <property type="match status" value="1"/>
</dbReference>
<dbReference type="EC" id="6.3.2.9" evidence="5 17"/>
<comment type="subcellular location">
    <subcellularLocation>
        <location evidence="2 17 18">Cytoplasm</location>
    </subcellularLocation>
</comment>
<evidence type="ECO:0000259" key="20">
    <source>
        <dbReference type="Pfam" id="PF08245"/>
    </source>
</evidence>
<comment type="pathway">
    <text evidence="3 17 18">Cell wall biogenesis; peptidoglycan biosynthesis.</text>
</comment>
<dbReference type="Gene3D" id="3.90.190.20">
    <property type="entry name" value="Mur ligase, C-terminal domain"/>
    <property type="match status" value="1"/>
</dbReference>
<dbReference type="GO" id="GO:0005524">
    <property type="term" value="F:ATP binding"/>
    <property type="evidence" value="ECO:0007669"/>
    <property type="project" value="UniProtKB-UniRule"/>
</dbReference>
<evidence type="ECO:0000256" key="11">
    <source>
        <dbReference type="ARBA" id="ARBA00022960"/>
    </source>
</evidence>
<comment type="similarity">
    <text evidence="4 17">Belongs to the MurCDEF family.</text>
</comment>
<keyword evidence="8 17" id="KW-0436">Ligase</keyword>
<dbReference type="InterPro" id="IPR013221">
    <property type="entry name" value="Mur_ligase_cen"/>
</dbReference>
<evidence type="ECO:0000256" key="14">
    <source>
        <dbReference type="ARBA" id="ARBA00030398"/>
    </source>
</evidence>
<evidence type="ECO:0000256" key="13">
    <source>
        <dbReference type="ARBA" id="ARBA00023316"/>
    </source>
</evidence>
<accession>A0AAE3DRJ2</accession>
<keyword evidence="9 17" id="KW-0547">Nucleotide-binding</keyword>
<dbReference type="GO" id="GO:0005737">
    <property type="term" value="C:cytoplasm"/>
    <property type="evidence" value="ECO:0007669"/>
    <property type="project" value="UniProtKB-SubCell"/>
</dbReference>
<dbReference type="HAMAP" id="MF_00639">
    <property type="entry name" value="MurD"/>
    <property type="match status" value="1"/>
</dbReference>
<evidence type="ECO:0000256" key="12">
    <source>
        <dbReference type="ARBA" id="ARBA00022984"/>
    </source>
</evidence>
<evidence type="ECO:0000313" key="22">
    <source>
        <dbReference type="Proteomes" id="UP001197875"/>
    </source>
</evidence>
<evidence type="ECO:0000256" key="4">
    <source>
        <dbReference type="ARBA" id="ARBA00010416"/>
    </source>
</evidence>
<dbReference type="GO" id="GO:0008764">
    <property type="term" value="F:UDP-N-acetylmuramoylalanine-D-glutamate ligase activity"/>
    <property type="evidence" value="ECO:0007669"/>
    <property type="project" value="UniProtKB-UniRule"/>
</dbReference>